<protein>
    <submittedName>
        <fullName evidence="1">Uncharacterized protein</fullName>
    </submittedName>
</protein>
<gene>
    <name evidence="1" type="ORF">Tsubulata_007316</name>
</gene>
<comment type="caution">
    <text evidence="1">The sequence shown here is derived from an EMBL/GenBank/DDBJ whole genome shotgun (WGS) entry which is preliminary data.</text>
</comment>
<dbReference type="EMBL" id="JAKUCV010004151">
    <property type="protein sequence ID" value="KAJ4836350.1"/>
    <property type="molecule type" value="Genomic_DNA"/>
</dbReference>
<dbReference type="Proteomes" id="UP001141552">
    <property type="component" value="Unassembled WGS sequence"/>
</dbReference>
<sequence length="63" mass="6825">MPSPTRSMQISILGSAQGLCLAPEQSRCSTLHTSSLEHHVVPLQIHSIGCCRSQSLLQLSPDR</sequence>
<organism evidence="1 2">
    <name type="scientific">Turnera subulata</name>
    <dbReference type="NCBI Taxonomy" id="218843"/>
    <lineage>
        <taxon>Eukaryota</taxon>
        <taxon>Viridiplantae</taxon>
        <taxon>Streptophyta</taxon>
        <taxon>Embryophyta</taxon>
        <taxon>Tracheophyta</taxon>
        <taxon>Spermatophyta</taxon>
        <taxon>Magnoliopsida</taxon>
        <taxon>eudicotyledons</taxon>
        <taxon>Gunneridae</taxon>
        <taxon>Pentapetalae</taxon>
        <taxon>rosids</taxon>
        <taxon>fabids</taxon>
        <taxon>Malpighiales</taxon>
        <taxon>Passifloraceae</taxon>
        <taxon>Turnera</taxon>
    </lineage>
</organism>
<evidence type="ECO:0000313" key="1">
    <source>
        <dbReference type="EMBL" id="KAJ4836350.1"/>
    </source>
</evidence>
<keyword evidence="2" id="KW-1185">Reference proteome</keyword>
<proteinExistence type="predicted"/>
<name>A0A9Q0FRH8_9ROSI</name>
<reference evidence="1" key="1">
    <citation type="submission" date="2022-02" db="EMBL/GenBank/DDBJ databases">
        <authorList>
            <person name="Henning P.M."/>
            <person name="McCubbin A.G."/>
            <person name="Shore J.S."/>
        </authorList>
    </citation>
    <scope>NUCLEOTIDE SEQUENCE</scope>
    <source>
        <strain evidence="1">F60SS</strain>
        <tissue evidence="1">Leaves</tissue>
    </source>
</reference>
<reference evidence="1" key="2">
    <citation type="journal article" date="2023" name="Plants (Basel)">
        <title>Annotation of the Turnera subulata (Passifloraceae) Draft Genome Reveals the S-Locus Evolved after the Divergence of Turneroideae from Passifloroideae in a Stepwise Manner.</title>
        <authorList>
            <person name="Henning P.M."/>
            <person name="Roalson E.H."/>
            <person name="Mir W."/>
            <person name="McCubbin A.G."/>
            <person name="Shore J.S."/>
        </authorList>
    </citation>
    <scope>NUCLEOTIDE SEQUENCE</scope>
    <source>
        <strain evidence="1">F60SS</strain>
    </source>
</reference>
<dbReference type="AlphaFoldDB" id="A0A9Q0FRH8"/>
<accession>A0A9Q0FRH8</accession>
<feature type="non-terminal residue" evidence="1">
    <location>
        <position position="63"/>
    </location>
</feature>
<evidence type="ECO:0000313" key="2">
    <source>
        <dbReference type="Proteomes" id="UP001141552"/>
    </source>
</evidence>